<dbReference type="Pfam" id="PF01025">
    <property type="entry name" value="GrpE"/>
    <property type="match status" value="1"/>
</dbReference>
<evidence type="ECO:0000313" key="2">
    <source>
        <dbReference type="Proteomes" id="UP000238823"/>
    </source>
</evidence>
<dbReference type="AlphaFoldDB" id="A0A2S9YMG3"/>
<dbReference type="GO" id="GO:0000774">
    <property type="term" value="F:adenyl-nucleotide exchange factor activity"/>
    <property type="evidence" value="ECO:0007669"/>
    <property type="project" value="InterPro"/>
</dbReference>
<proteinExistence type="predicted"/>
<dbReference type="Proteomes" id="UP000238823">
    <property type="component" value="Unassembled WGS sequence"/>
</dbReference>
<organism evidence="1 2">
    <name type="scientific">Enhygromyxa salina</name>
    <dbReference type="NCBI Taxonomy" id="215803"/>
    <lineage>
        <taxon>Bacteria</taxon>
        <taxon>Pseudomonadati</taxon>
        <taxon>Myxococcota</taxon>
        <taxon>Polyangia</taxon>
        <taxon>Nannocystales</taxon>
        <taxon>Nannocystaceae</taxon>
        <taxon>Enhygromyxa</taxon>
    </lineage>
</organism>
<dbReference type="OrthoDB" id="5520603at2"/>
<dbReference type="RefSeq" id="WP_106090908.1">
    <property type="nucleotide sequence ID" value="NZ_PVNL01000077.1"/>
</dbReference>
<name>A0A2S9YMG3_9BACT</name>
<dbReference type="GO" id="GO:0042803">
    <property type="term" value="F:protein homodimerization activity"/>
    <property type="evidence" value="ECO:0007669"/>
    <property type="project" value="InterPro"/>
</dbReference>
<dbReference type="GO" id="GO:0051087">
    <property type="term" value="F:protein-folding chaperone binding"/>
    <property type="evidence" value="ECO:0007669"/>
    <property type="project" value="InterPro"/>
</dbReference>
<evidence type="ECO:0008006" key="3">
    <source>
        <dbReference type="Google" id="ProtNLM"/>
    </source>
</evidence>
<comment type="caution">
    <text evidence="1">The sequence shown here is derived from an EMBL/GenBank/DDBJ whole genome shotgun (WGS) entry which is preliminary data.</text>
</comment>
<dbReference type="InterPro" id="IPR000740">
    <property type="entry name" value="GrpE"/>
</dbReference>
<sequence length="179" mass="19301">MLDRIRAWLGPAPQAGDSEATSGSELDAELEVRLKMIARAQAKISLRLDEITELVGANHRAVLERLTAPTQAPTETLDEVLDALDRLDDARRSLGADQAAVADGLAGISLRLERFIAARGLRRHADTGAPPQGQRFRIVGTEDDPALADGVVTRVVRSAATRGDELIREGEVIVNRRAP</sequence>
<evidence type="ECO:0000313" key="1">
    <source>
        <dbReference type="EMBL" id="PRQ06278.1"/>
    </source>
</evidence>
<dbReference type="EMBL" id="PVNL01000077">
    <property type="protein sequence ID" value="PRQ06278.1"/>
    <property type="molecule type" value="Genomic_DNA"/>
</dbReference>
<accession>A0A2S9YMG3</accession>
<gene>
    <name evidence="1" type="ORF">ENSA7_39550</name>
</gene>
<dbReference type="GO" id="GO:0006457">
    <property type="term" value="P:protein folding"/>
    <property type="evidence" value="ECO:0007669"/>
    <property type="project" value="InterPro"/>
</dbReference>
<protein>
    <recommendedName>
        <fullName evidence="3">Nucleotide exchange factor GrpE</fullName>
    </recommendedName>
</protein>
<reference evidence="1 2" key="1">
    <citation type="submission" date="2018-03" db="EMBL/GenBank/DDBJ databases">
        <title>Draft Genome Sequences of the Obligatory Marine Myxobacteria Enhygromyxa salina SWB007.</title>
        <authorList>
            <person name="Poehlein A."/>
            <person name="Moghaddam J.A."/>
            <person name="Harms H."/>
            <person name="Alanjari M."/>
            <person name="Koenig G.M."/>
            <person name="Daniel R."/>
            <person name="Schaeberle T.F."/>
        </authorList>
    </citation>
    <scope>NUCLEOTIDE SEQUENCE [LARGE SCALE GENOMIC DNA]</scope>
    <source>
        <strain evidence="1 2">SWB007</strain>
    </source>
</reference>